<reference evidence="1 2" key="1">
    <citation type="submission" date="2021-05" db="EMBL/GenBank/DDBJ databases">
        <title>Genetic and Functional Diversity in Clade A Lucinid endosymbionts from the Bahamas.</title>
        <authorList>
            <person name="Giani N.M."/>
            <person name="Engel A.S."/>
            <person name="Campbell B.J."/>
        </authorList>
    </citation>
    <scope>NUCLEOTIDE SEQUENCE [LARGE SCALE GENOMIC DNA]</scope>
    <source>
        <strain evidence="1">LUC16012Gg_MoonRockCtena</strain>
    </source>
</reference>
<evidence type="ECO:0000313" key="1">
    <source>
        <dbReference type="EMBL" id="MBT2988005.1"/>
    </source>
</evidence>
<comment type="caution">
    <text evidence="1">The sequence shown here is derived from an EMBL/GenBank/DDBJ whole genome shotgun (WGS) entry which is preliminary data.</text>
</comment>
<dbReference type="InterPro" id="IPR011748">
    <property type="entry name" value="Unchr_phage_tail-like"/>
</dbReference>
<name>A0A944MBH8_9GAMM</name>
<evidence type="ECO:0000313" key="2">
    <source>
        <dbReference type="Proteomes" id="UP000770889"/>
    </source>
</evidence>
<dbReference type="NCBIfam" id="TIGR02242">
    <property type="entry name" value="tail_TIGR02242"/>
    <property type="match status" value="1"/>
</dbReference>
<evidence type="ECO:0008006" key="3">
    <source>
        <dbReference type="Google" id="ProtNLM"/>
    </source>
</evidence>
<dbReference type="Proteomes" id="UP000770889">
    <property type="component" value="Unassembled WGS sequence"/>
</dbReference>
<proteinExistence type="predicted"/>
<dbReference type="InterPro" id="IPR006521">
    <property type="entry name" value="Tail_protein_I"/>
</dbReference>
<accession>A0A944MBH8</accession>
<sequence length="820" mass="90068">MKTPAFQHLSGVDQWQRCDFENLQLHLPTASVQLATVEQVDGMTEGLRMPDAEFHELRRLRGGAQFICCQPDRCIPGYTLLADPNSDLLWLADDGWRPLPVPRVESTSHETEPTRFASLATAGSSRLFNQPVSFSADPYGRLWLLERGAQRIRLLAAEDLRQLAILSPPSGALFDDLTASSWGLLACDVDNARLWRQAYGGEWECVDLGSDGRLPIAVSGHPEGPAAALLRATDNEALHGLLRLTADDITSFDITDLDDPLHLLLAEPERLYLGEAQADVGRPTVFLFSSYLFDATRLAVEAQWESRGFDSRGLFVGTDCRVWATTAATVRPLTPATADRVTSGQVETFALDSETIACQWHRVFIDACLPPGTELEVSVRCSDLLPAQAVQRAARPPHGLSDLSLVDEEAVAAAWMRRPLASRTPLDQEGWLSLGVLDRRSYQADVALPPVGRELPSEDQYGPRGIAEVADNMLTLEGLIRNPPGRYLWLRIGLRGSSRRSPVVRALRVSHCRPSLFDHLPAYWSADAAVANQADQALALFEGLYTELNQRIDQFHQLLDPRVTPPEALEWLGCFLALSFDSRIGEPVRRQLLSELLTLYRQRGTQTGLERLCAILTEGRVAVVESFRLRRTSPSTLGAIGGGKESHLGSLQLAGSEAGGLPVAGWESELLTARSRLLRRRDEILEQGGMPCPPGELPAPLNRDPTISFYRQYAHRFSLVIFSPYEADLAAVVEEAVEAWKPAHTLHTICWLDAGLVVGSNSYVGLGTSLAGSDRWQPALLGSAPLGRDRTLSQARPAHPGEVRLDASRLSNNECTPRAC</sequence>
<dbReference type="EMBL" id="JAHHGM010000002">
    <property type="protein sequence ID" value="MBT2988005.1"/>
    <property type="molecule type" value="Genomic_DNA"/>
</dbReference>
<dbReference type="Pfam" id="PF09684">
    <property type="entry name" value="Tail_P2_I"/>
    <property type="match status" value="1"/>
</dbReference>
<dbReference type="AlphaFoldDB" id="A0A944MBH8"/>
<gene>
    <name evidence="1" type="ORF">KME65_03485</name>
</gene>
<organism evidence="1 2">
    <name type="scientific">Candidatus Thiodiazotropha taylori</name>
    <dbReference type="NCBI Taxonomy" id="2792791"/>
    <lineage>
        <taxon>Bacteria</taxon>
        <taxon>Pseudomonadati</taxon>
        <taxon>Pseudomonadota</taxon>
        <taxon>Gammaproteobacteria</taxon>
        <taxon>Chromatiales</taxon>
        <taxon>Sedimenticolaceae</taxon>
        <taxon>Candidatus Thiodiazotropha</taxon>
    </lineage>
</organism>
<protein>
    <recommendedName>
        <fullName evidence="3">Phage tail protein</fullName>
    </recommendedName>
</protein>